<dbReference type="GO" id="GO:0044539">
    <property type="term" value="P:long-chain fatty acid import into cell"/>
    <property type="evidence" value="ECO:0007669"/>
    <property type="project" value="TreeGrafter"/>
</dbReference>
<evidence type="ECO:0000259" key="5">
    <source>
        <dbReference type="Pfam" id="PF00501"/>
    </source>
</evidence>
<protein>
    <recommendedName>
        <fullName evidence="5">AMP-dependent synthetase/ligase domain-containing protein</fullName>
    </recommendedName>
</protein>
<keyword evidence="4" id="KW-0067">ATP-binding</keyword>
<name>A0A6B2LPA2_9EUKA</name>
<dbReference type="PANTHER" id="PTHR43107">
    <property type="entry name" value="LONG-CHAIN FATTY ACID TRANSPORT PROTEIN"/>
    <property type="match status" value="1"/>
</dbReference>
<keyword evidence="3" id="KW-0547">Nucleotide-binding</keyword>
<organism evidence="6">
    <name type="scientific">Arcella intermedia</name>
    <dbReference type="NCBI Taxonomy" id="1963864"/>
    <lineage>
        <taxon>Eukaryota</taxon>
        <taxon>Amoebozoa</taxon>
        <taxon>Tubulinea</taxon>
        <taxon>Elardia</taxon>
        <taxon>Arcellinida</taxon>
        <taxon>Sphaerothecina</taxon>
        <taxon>Arcellidae</taxon>
        <taxon>Arcella</taxon>
    </lineage>
</organism>
<dbReference type="Gene3D" id="3.40.50.12780">
    <property type="entry name" value="N-terminal domain of ligase-like"/>
    <property type="match status" value="1"/>
</dbReference>
<dbReference type="InterPro" id="IPR000873">
    <property type="entry name" value="AMP-dep_synth/lig_dom"/>
</dbReference>
<dbReference type="GO" id="GO:0004467">
    <property type="term" value="F:long-chain fatty acid-CoA ligase activity"/>
    <property type="evidence" value="ECO:0007669"/>
    <property type="project" value="TreeGrafter"/>
</dbReference>
<dbReference type="AlphaFoldDB" id="A0A6B2LPA2"/>
<evidence type="ECO:0000256" key="3">
    <source>
        <dbReference type="ARBA" id="ARBA00022741"/>
    </source>
</evidence>
<feature type="domain" description="AMP-dependent synthetase/ligase" evidence="5">
    <location>
        <begin position="53"/>
        <end position="145"/>
    </location>
</feature>
<reference evidence="6" key="1">
    <citation type="journal article" date="2020" name="J. Eukaryot. Microbiol.">
        <title>De novo Sequencing, Assembly and Annotation of the Transcriptome for the Free-Living Testate Amoeba Arcella intermedia.</title>
        <authorList>
            <person name="Ribeiro G.M."/>
            <person name="Porfirio-Sousa A.L."/>
            <person name="Maurer-Alcala X.X."/>
            <person name="Katz L.A."/>
            <person name="Lahr D.J.G."/>
        </authorList>
    </citation>
    <scope>NUCLEOTIDE SEQUENCE</scope>
</reference>
<dbReference type="InterPro" id="IPR042099">
    <property type="entry name" value="ANL_N_sf"/>
</dbReference>
<evidence type="ECO:0000256" key="4">
    <source>
        <dbReference type="ARBA" id="ARBA00022840"/>
    </source>
</evidence>
<keyword evidence="2" id="KW-0436">Ligase</keyword>
<dbReference type="SUPFAM" id="SSF56801">
    <property type="entry name" value="Acetyl-CoA synthetase-like"/>
    <property type="match status" value="1"/>
</dbReference>
<evidence type="ECO:0000313" key="6">
    <source>
        <dbReference type="EMBL" id="NDV38667.1"/>
    </source>
</evidence>
<evidence type="ECO:0000256" key="1">
    <source>
        <dbReference type="ARBA" id="ARBA00006432"/>
    </source>
</evidence>
<dbReference type="GO" id="GO:0005886">
    <property type="term" value="C:plasma membrane"/>
    <property type="evidence" value="ECO:0007669"/>
    <property type="project" value="TreeGrafter"/>
</dbReference>
<evidence type="ECO:0000256" key="2">
    <source>
        <dbReference type="ARBA" id="ARBA00022598"/>
    </source>
</evidence>
<dbReference type="GO" id="GO:0005524">
    <property type="term" value="F:ATP binding"/>
    <property type="evidence" value="ECO:0007669"/>
    <property type="project" value="UniProtKB-KW"/>
</dbReference>
<sequence>MACVGGYVASRYLSYNVSLDYKVLPGMISGMYQLKTRWNKKLWGFVDDWDDIVQRNLNRVCFRFIDNDDSISYTYKEVDEVSNQVANAFKADGLNYGECVALLMENKPEFIFTWLGIAKAGGITAFINTNQSGKTLLHSFVTCKAQ</sequence>
<dbReference type="Pfam" id="PF00501">
    <property type="entry name" value="AMP-binding"/>
    <property type="match status" value="1"/>
</dbReference>
<proteinExistence type="inferred from homology"/>
<accession>A0A6B2LPA2</accession>
<dbReference type="EMBL" id="GIBP01009698">
    <property type="protein sequence ID" value="NDV38667.1"/>
    <property type="molecule type" value="Transcribed_RNA"/>
</dbReference>
<dbReference type="PANTHER" id="PTHR43107:SF15">
    <property type="entry name" value="FATTY ACID TRANSPORT PROTEIN 3, ISOFORM A"/>
    <property type="match status" value="1"/>
</dbReference>
<comment type="similarity">
    <text evidence="1">Belongs to the ATP-dependent AMP-binding enzyme family.</text>
</comment>
<dbReference type="GO" id="GO:0005324">
    <property type="term" value="F:long-chain fatty acid transmembrane transporter activity"/>
    <property type="evidence" value="ECO:0007669"/>
    <property type="project" value="TreeGrafter"/>
</dbReference>